<accession>A0A336MW81</accession>
<dbReference type="Pfam" id="PF00151">
    <property type="entry name" value="Lipase"/>
    <property type="match status" value="2"/>
</dbReference>
<comment type="subcellular location">
    <subcellularLocation>
        <location evidence="1">Secreted</location>
    </subcellularLocation>
</comment>
<dbReference type="PANTHER" id="PTHR11610:SF150">
    <property type="entry name" value="FI01825P-RELATED"/>
    <property type="match status" value="1"/>
</dbReference>
<name>A0A336MW81_CULSO</name>
<dbReference type="PANTHER" id="PTHR11610">
    <property type="entry name" value="LIPASE"/>
    <property type="match status" value="1"/>
</dbReference>
<reference evidence="6" key="1">
    <citation type="submission" date="2018-04" db="EMBL/GenBank/DDBJ databases">
        <authorList>
            <person name="Go L.Y."/>
            <person name="Mitchell J.A."/>
        </authorList>
    </citation>
    <scope>NUCLEOTIDE SEQUENCE</scope>
    <source>
        <tissue evidence="6">Whole organism</tissue>
    </source>
</reference>
<evidence type="ECO:0000256" key="1">
    <source>
        <dbReference type="ARBA" id="ARBA00004613"/>
    </source>
</evidence>
<keyword evidence="3" id="KW-0964">Secreted</keyword>
<proteinExistence type="inferred from homology"/>
<dbReference type="Gene3D" id="3.40.50.1820">
    <property type="entry name" value="alpha/beta hydrolase"/>
    <property type="match status" value="2"/>
</dbReference>
<dbReference type="EMBL" id="UFQS01002619">
    <property type="protein sequence ID" value="SSX14370.1"/>
    <property type="molecule type" value="Genomic_DNA"/>
</dbReference>
<dbReference type="InterPro" id="IPR000734">
    <property type="entry name" value="TAG_lipase"/>
</dbReference>
<organism evidence="7">
    <name type="scientific">Culicoides sonorensis</name>
    <name type="common">Biting midge</name>
    <dbReference type="NCBI Taxonomy" id="179676"/>
    <lineage>
        <taxon>Eukaryota</taxon>
        <taxon>Metazoa</taxon>
        <taxon>Ecdysozoa</taxon>
        <taxon>Arthropoda</taxon>
        <taxon>Hexapoda</taxon>
        <taxon>Insecta</taxon>
        <taxon>Pterygota</taxon>
        <taxon>Neoptera</taxon>
        <taxon>Endopterygota</taxon>
        <taxon>Diptera</taxon>
        <taxon>Nematocera</taxon>
        <taxon>Chironomoidea</taxon>
        <taxon>Ceratopogonidae</taxon>
        <taxon>Ceratopogoninae</taxon>
        <taxon>Culicoides</taxon>
        <taxon>Monoculicoides</taxon>
    </lineage>
</organism>
<dbReference type="InterPro" id="IPR013818">
    <property type="entry name" value="Lipase"/>
</dbReference>
<gene>
    <name evidence="7" type="primary">CSON006944</name>
</gene>
<sequence>MLDESSGNGILFGSEDTNISDVKFILFSKIATDRDEIILVDDLVSIMKSKFNPLLPTKFLIHGWRDNSTNAMMQVTKNGYFARSSLNNVIGVDWGPLADSLNYPMVAQTKHKQPGCGIDVLWQCSHGRAYYYFAESLTRDNSFISVECADFDELRNENCSKIDNKVQMGGYNLVQKKAKGLFYLKTNDKSPFSL</sequence>
<evidence type="ECO:0000256" key="4">
    <source>
        <dbReference type="RuleBase" id="RU004262"/>
    </source>
</evidence>
<dbReference type="InterPro" id="IPR029058">
    <property type="entry name" value="AB_hydrolase_fold"/>
</dbReference>
<evidence type="ECO:0000313" key="6">
    <source>
        <dbReference type="EMBL" id="SSX14370.1"/>
    </source>
</evidence>
<dbReference type="GO" id="GO:0016298">
    <property type="term" value="F:lipase activity"/>
    <property type="evidence" value="ECO:0007669"/>
    <property type="project" value="InterPro"/>
</dbReference>
<evidence type="ECO:0000313" key="7">
    <source>
        <dbReference type="EMBL" id="SSX33781.1"/>
    </source>
</evidence>
<evidence type="ECO:0000259" key="5">
    <source>
        <dbReference type="Pfam" id="PF00151"/>
    </source>
</evidence>
<dbReference type="GO" id="GO:0017171">
    <property type="term" value="F:serine hydrolase activity"/>
    <property type="evidence" value="ECO:0007669"/>
    <property type="project" value="TreeGrafter"/>
</dbReference>
<feature type="domain" description="Lipase" evidence="5">
    <location>
        <begin position="17"/>
        <end position="101"/>
    </location>
</feature>
<evidence type="ECO:0000256" key="3">
    <source>
        <dbReference type="ARBA" id="ARBA00022525"/>
    </source>
</evidence>
<dbReference type="AlphaFoldDB" id="A0A336MW81"/>
<dbReference type="GO" id="GO:0005615">
    <property type="term" value="C:extracellular space"/>
    <property type="evidence" value="ECO:0007669"/>
    <property type="project" value="TreeGrafter"/>
</dbReference>
<dbReference type="EMBL" id="UFQT01002619">
    <property type="protein sequence ID" value="SSX33781.1"/>
    <property type="molecule type" value="Genomic_DNA"/>
</dbReference>
<dbReference type="SUPFAM" id="SSF53474">
    <property type="entry name" value="alpha/beta-Hydrolases"/>
    <property type="match status" value="1"/>
</dbReference>
<protein>
    <submittedName>
        <fullName evidence="7">CSON006944 protein</fullName>
    </submittedName>
</protein>
<dbReference type="GO" id="GO:0016042">
    <property type="term" value="P:lipid catabolic process"/>
    <property type="evidence" value="ECO:0007669"/>
    <property type="project" value="TreeGrafter"/>
</dbReference>
<dbReference type="VEuPathDB" id="VectorBase:CSON006944"/>
<reference evidence="7" key="2">
    <citation type="submission" date="2018-07" db="EMBL/GenBank/DDBJ databases">
        <authorList>
            <person name="Quirk P.G."/>
            <person name="Krulwich T.A."/>
        </authorList>
    </citation>
    <scope>NUCLEOTIDE SEQUENCE</scope>
</reference>
<feature type="domain" description="Lipase" evidence="5">
    <location>
        <begin position="121"/>
        <end position="192"/>
    </location>
</feature>
<comment type="similarity">
    <text evidence="2 4">Belongs to the AB hydrolase superfamily. Lipase family.</text>
</comment>
<evidence type="ECO:0000256" key="2">
    <source>
        <dbReference type="ARBA" id="ARBA00010701"/>
    </source>
</evidence>